<gene>
    <name evidence="1" type="ORF">MENTE1834_LOCUS14367</name>
</gene>
<organism evidence="1 2">
    <name type="scientific">Meloidogyne enterolobii</name>
    <name type="common">Root-knot nematode worm</name>
    <name type="synonym">Meloidogyne mayaguensis</name>
    <dbReference type="NCBI Taxonomy" id="390850"/>
    <lineage>
        <taxon>Eukaryota</taxon>
        <taxon>Metazoa</taxon>
        <taxon>Ecdysozoa</taxon>
        <taxon>Nematoda</taxon>
        <taxon>Chromadorea</taxon>
        <taxon>Rhabditida</taxon>
        <taxon>Tylenchina</taxon>
        <taxon>Tylenchomorpha</taxon>
        <taxon>Tylenchoidea</taxon>
        <taxon>Meloidogynidae</taxon>
        <taxon>Meloidogyninae</taxon>
        <taxon>Meloidogyne</taxon>
    </lineage>
</organism>
<proteinExistence type="predicted"/>
<evidence type="ECO:0000313" key="2">
    <source>
        <dbReference type="Proteomes" id="UP001497535"/>
    </source>
</evidence>
<name>A0ACB0YNT7_MELEN</name>
<accession>A0ACB0YNT7</accession>
<dbReference type="Proteomes" id="UP001497535">
    <property type="component" value="Unassembled WGS sequence"/>
</dbReference>
<sequence>MFRATQSWGQILRLLLSLERKFYFRKHSKDVISSVFHRLTFPLPSSTFLTFLFTLVP</sequence>
<comment type="caution">
    <text evidence="1">The sequence shown here is derived from an EMBL/GenBank/DDBJ whole genome shotgun (WGS) entry which is preliminary data.</text>
</comment>
<protein>
    <submittedName>
        <fullName evidence="1">Uncharacterized protein</fullName>
    </submittedName>
</protein>
<evidence type="ECO:0000313" key="1">
    <source>
        <dbReference type="EMBL" id="CAK5054293.1"/>
    </source>
</evidence>
<keyword evidence="2" id="KW-1185">Reference proteome</keyword>
<reference evidence="1" key="1">
    <citation type="submission" date="2023-11" db="EMBL/GenBank/DDBJ databases">
        <authorList>
            <person name="Poullet M."/>
        </authorList>
    </citation>
    <scope>NUCLEOTIDE SEQUENCE</scope>
    <source>
        <strain evidence="1">E1834</strain>
    </source>
</reference>
<dbReference type="EMBL" id="CAVMJV010000015">
    <property type="protein sequence ID" value="CAK5054293.1"/>
    <property type="molecule type" value="Genomic_DNA"/>
</dbReference>